<evidence type="ECO:0000313" key="3">
    <source>
        <dbReference type="Proteomes" id="UP000284841"/>
    </source>
</evidence>
<sequence>MIKIYGVFFTMIIGIILQHTYEWSDKNPFIAVLAPVNSSVFQHLKLLFTPYMLWVLVEYEHYGQYEKNFIPIKAVSLFAGMFIIVLLLNLSVKALRRNVCRIGMAAFVIATLTAFGLDYYLTASNLRVLPAANLSGSLLLFLIALAMSFFTFYPPDHPLFSDHFRSSN</sequence>
<proteinExistence type="predicted"/>
<feature type="transmembrane region" description="Helical" evidence="1">
    <location>
        <begin position="133"/>
        <end position="153"/>
    </location>
</feature>
<dbReference type="OrthoDB" id="48209at2"/>
<comment type="caution">
    <text evidence="2">The sequence shown here is derived from an EMBL/GenBank/DDBJ whole genome shotgun (WGS) entry which is preliminary data.</text>
</comment>
<gene>
    <name evidence="2" type="ORF">DW099_01750</name>
</gene>
<keyword evidence="1" id="KW-0472">Membrane</keyword>
<dbReference type="Proteomes" id="UP000284841">
    <property type="component" value="Unassembled WGS sequence"/>
</dbReference>
<reference evidence="2 3" key="1">
    <citation type="submission" date="2018-08" db="EMBL/GenBank/DDBJ databases">
        <title>A genome reference for cultivated species of the human gut microbiota.</title>
        <authorList>
            <person name="Zou Y."/>
            <person name="Xue W."/>
            <person name="Luo G."/>
        </authorList>
    </citation>
    <scope>NUCLEOTIDE SEQUENCE [LARGE SCALE GENOMIC DNA]</scope>
    <source>
        <strain evidence="2 3">AM07-24</strain>
    </source>
</reference>
<protein>
    <submittedName>
        <fullName evidence="2">Uncharacterized protein</fullName>
    </submittedName>
</protein>
<feature type="transmembrane region" description="Helical" evidence="1">
    <location>
        <begin position="5"/>
        <end position="21"/>
    </location>
</feature>
<organism evidence="2 3">
    <name type="scientific">Emergencia timonensis</name>
    <dbReference type="NCBI Taxonomy" id="1776384"/>
    <lineage>
        <taxon>Bacteria</taxon>
        <taxon>Bacillati</taxon>
        <taxon>Bacillota</taxon>
        <taxon>Clostridia</taxon>
        <taxon>Peptostreptococcales</taxon>
        <taxon>Anaerovoracaceae</taxon>
        <taxon>Emergencia</taxon>
    </lineage>
</organism>
<keyword evidence="1" id="KW-1133">Transmembrane helix</keyword>
<feature type="transmembrane region" description="Helical" evidence="1">
    <location>
        <begin position="102"/>
        <end position="121"/>
    </location>
</feature>
<evidence type="ECO:0000313" key="2">
    <source>
        <dbReference type="EMBL" id="RHJ89325.1"/>
    </source>
</evidence>
<dbReference type="Pfam" id="PF20122">
    <property type="entry name" value="DUF6512"/>
    <property type="match status" value="1"/>
</dbReference>
<name>A0A415E6Q4_9FIRM</name>
<feature type="transmembrane region" description="Helical" evidence="1">
    <location>
        <begin position="69"/>
        <end position="90"/>
    </location>
</feature>
<dbReference type="RefSeq" id="WP_067539343.1">
    <property type="nucleotide sequence ID" value="NZ_AP025567.1"/>
</dbReference>
<keyword evidence="1" id="KW-0812">Transmembrane</keyword>
<dbReference type="AlphaFoldDB" id="A0A415E6Q4"/>
<dbReference type="STRING" id="1776384.GCA_900086585_02629"/>
<dbReference type="GeneID" id="83004955"/>
<dbReference type="EMBL" id="QRMS01000001">
    <property type="protein sequence ID" value="RHJ89325.1"/>
    <property type="molecule type" value="Genomic_DNA"/>
</dbReference>
<dbReference type="InterPro" id="IPR045407">
    <property type="entry name" value="DUF6512"/>
</dbReference>
<accession>A0A415E6Q4</accession>
<keyword evidence="3" id="KW-1185">Reference proteome</keyword>
<evidence type="ECO:0000256" key="1">
    <source>
        <dbReference type="SAM" id="Phobius"/>
    </source>
</evidence>